<dbReference type="GO" id="GO:0015244">
    <property type="term" value="F:fluconazole transmembrane transporter activity"/>
    <property type="evidence" value="ECO:0007669"/>
    <property type="project" value="TreeGrafter"/>
</dbReference>
<dbReference type="PANTHER" id="PTHR23502:SF23">
    <property type="entry name" value="FLUCONAZOLE RESISTANCE PROTEIN 1"/>
    <property type="match status" value="1"/>
</dbReference>
<keyword evidence="2 5" id="KW-0812">Transmembrane</keyword>
<evidence type="ECO:0000256" key="1">
    <source>
        <dbReference type="ARBA" id="ARBA00004141"/>
    </source>
</evidence>
<feature type="transmembrane region" description="Helical" evidence="5">
    <location>
        <begin position="72"/>
        <end position="89"/>
    </location>
</feature>
<organism evidence="7 8">
    <name type="scientific">Aureobasidium pullulans</name>
    <name type="common">Black yeast</name>
    <name type="synonym">Pullularia pullulans</name>
    <dbReference type="NCBI Taxonomy" id="5580"/>
    <lineage>
        <taxon>Eukaryota</taxon>
        <taxon>Fungi</taxon>
        <taxon>Dikarya</taxon>
        <taxon>Ascomycota</taxon>
        <taxon>Pezizomycotina</taxon>
        <taxon>Dothideomycetes</taxon>
        <taxon>Dothideomycetidae</taxon>
        <taxon>Dothideales</taxon>
        <taxon>Saccotheciaceae</taxon>
        <taxon>Aureobasidium</taxon>
    </lineage>
</organism>
<sequence length="515" mass="56965">MNIRGSPVAALTQRVSKKSCLTRSATKERKLFEQALQHNANWAIDDGETILCDWYSDDDTANPQNWSTFTKAYVLVTISIYACTIYMAASLFTPDSEAFDEEFGTGHAYTSLGIGTYVLGYGCGPLLFGPLSEISAVGRNWPYLVSYVLFILVSIPTALVQNESAFMFLRFLQGFCGSPALTTGGASLADVYDQVHLPYAMTVWVVGTFCAPAIGPIISGFALPVLGWRFTMWEVLLSSVPTFVMLLFLPETSGPCILYRRTAQLRCITGNSNIKTKQDASQPHLSPKQLIFHSFGIPLKITIMDPAMLFTNLYMALVYSIFYSFFECFPLTYQGIYHFNLGEMGCTFLSWAIGSVIAFVTYNIYLYTSWVPTVKRNNDLGKQEDHLKPALLGSLLPPIGLLVFGWTARPDIHWIISQIGVVIYPAGIFVLLQTLFLYISVSYPQYSASLLGLSEFTRGILACVAVVIARPLFLNLGLGPACSLLAGLTSICVGGIFFLYHYGEALRKRSRFIEA</sequence>
<evidence type="ECO:0000256" key="2">
    <source>
        <dbReference type="ARBA" id="ARBA00022692"/>
    </source>
</evidence>
<dbReference type="GO" id="GO:1990961">
    <property type="term" value="P:xenobiotic detoxification by transmembrane export across the plasma membrane"/>
    <property type="evidence" value="ECO:0007669"/>
    <property type="project" value="TreeGrafter"/>
</dbReference>
<evidence type="ECO:0000256" key="4">
    <source>
        <dbReference type="ARBA" id="ARBA00023136"/>
    </source>
</evidence>
<dbReference type="Pfam" id="PF07690">
    <property type="entry name" value="MFS_1"/>
    <property type="match status" value="1"/>
</dbReference>
<dbReference type="SUPFAM" id="SSF103473">
    <property type="entry name" value="MFS general substrate transporter"/>
    <property type="match status" value="1"/>
</dbReference>
<dbReference type="InterPro" id="IPR011701">
    <property type="entry name" value="MFS"/>
</dbReference>
<protein>
    <submittedName>
        <fullName evidence="7">MFS general substrate transporter</fullName>
    </submittedName>
</protein>
<name>A0A4S8VNW1_AURPU</name>
<dbReference type="PROSITE" id="PS50850">
    <property type="entry name" value="MFS"/>
    <property type="match status" value="1"/>
</dbReference>
<keyword evidence="3 5" id="KW-1133">Transmembrane helix</keyword>
<feature type="domain" description="Major facilitator superfamily (MFS) profile" evidence="6">
    <location>
        <begin position="74"/>
        <end position="507"/>
    </location>
</feature>
<feature type="transmembrane region" description="Helical" evidence="5">
    <location>
        <begin position="199"/>
        <end position="218"/>
    </location>
</feature>
<dbReference type="Proteomes" id="UP000308014">
    <property type="component" value="Unassembled WGS sequence"/>
</dbReference>
<dbReference type="InterPro" id="IPR020846">
    <property type="entry name" value="MFS_dom"/>
</dbReference>
<feature type="transmembrane region" description="Helical" evidence="5">
    <location>
        <begin position="141"/>
        <end position="159"/>
    </location>
</feature>
<dbReference type="EMBL" id="QZAJ01000219">
    <property type="protein sequence ID" value="THW13823.1"/>
    <property type="molecule type" value="Genomic_DNA"/>
</dbReference>
<dbReference type="GO" id="GO:0005886">
    <property type="term" value="C:plasma membrane"/>
    <property type="evidence" value="ECO:0007669"/>
    <property type="project" value="TreeGrafter"/>
</dbReference>
<dbReference type="CDD" id="cd17323">
    <property type="entry name" value="MFS_Tpo1_MDR_like"/>
    <property type="match status" value="1"/>
</dbReference>
<gene>
    <name evidence="7" type="ORF">D6D24_05823</name>
</gene>
<proteinExistence type="predicted"/>
<evidence type="ECO:0000313" key="8">
    <source>
        <dbReference type="Proteomes" id="UP000308014"/>
    </source>
</evidence>
<evidence type="ECO:0000313" key="7">
    <source>
        <dbReference type="EMBL" id="THW13823.1"/>
    </source>
</evidence>
<dbReference type="PANTHER" id="PTHR23502">
    <property type="entry name" value="MAJOR FACILITATOR SUPERFAMILY"/>
    <property type="match status" value="1"/>
</dbReference>
<evidence type="ECO:0000256" key="5">
    <source>
        <dbReference type="SAM" id="Phobius"/>
    </source>
</evidence>
<feature type="transmembrane region" description="Helical" evidence="5">
    <location>
        <begin position="313"/>
        <end position="336"/>
    </location>
</feature>
<dbReference type="Gene3D" id="1.20.1250.20">
    <property type="entry name" value="MFS general substrate transporter like domains"/>
    <property type="match status" value="1"/>
</dbReference>
<evidence type="ECO:0000259" key="6">
    <source>
        <dbReference type="PROSITE" id="PS50850"/>
    </source>
</evidence>
<feature type="transmembrane region" description="Helical" evidence="5">
    <location>
        <begin position="348"/>
        <end position="368"/>
    </location>
</feature>
<feature type="transmembrane region" description="Helical" evidence="5">
    <location>
        <begin position="109"/>
        <end position="129"/>
    </location>
</feature>
<dbReference type="AlphaFoldDB" id="A0A4S8VNW1"/>
<comment type="caution">
    <text evidence="7">The sequence shown here is derived from an EMBL/GenBank/DDBJ whole genome shotgun (WGS) entry which is preliminary data.</text>
</comment>
<evidence type="ECO:0000256" key="3">
    <source>
        <dbReference type="ARBA" id="ARBA00022989"/>
    </source>
</evidence>
<comment type="subcellular location">
    <subcellularLocation>
        <location evidence="1">Membrane</location>
        <topology evidence="1">Multi-pass membrane protein</topology>
    </subcellularLocation>
</comment>
<feature type="transmembrane region" description="Helical" evidence="5">
    <location>
        <begin position="389"/>
        <end position="408"/>
    </location>
</feature>
<keyword evidence="4 5" id="KW-0472">Membrane</keyword>
<dbReference type="InterPro" id="IPR036259">
    <property type="entry name" value="MFS_trans_sf"/>
</dbReference>
<feature type="transmembrane region" description="Helical" evidence="5">
    <location>
        <begin position="414"/>
        <end position="439"/>
    </location>
</feature>
<feature type="transmembrane region" description="Helical" evidence="5">
    <location>
        <begin position="484"/>
        <end position="502"/>
    </location>
</feature>
<reference evidence="7 8" key="1">
    <citation type="submission" date="2018-10" db="EMBL/GenBank/DDBJ databases">
        <title>Fifty Aureobasidium pullulans genomes reveal a recombining polyextremotolerant generalist.</title>
        <authorList>
            <person name="Gostincar C."/>
            <person name="Turk M."/>
            <person name="Zajc J."/>
            <person name="Gunde-Cimerman N."/>
        </authorList>
    </citation>
    <scope>NUCLEOTIDE SEQUENCE [LARGE SCALE GENOMIC DNA]</scope>
    <source>
        <strain evidence="7 8">EXF-11318</strain>
    </source>
</reference>
<accession>A0A4S8VNW1</accession>